<comment type="cofactor">
    <cofactor evidence="1">
        <name>Mg(2+)</name>
        <dbReference type="ChEBI" id="CHEBI:18420"/>
    </cofactor>
</comment>
<name>G8QXZ9_SPHPG</name>
<evidence type="ECO:0000256" key="5">
    <source>
        <dbReference type="ARBA" id="ARBA00022723"/>
    </source>
</evidence>
<dbReference type="AlphaFoldDB" id="G8QXZ9"/>
<dbReference type="InterPro" id="IPR023214">
    <property type="entry name" value="HAD_sf"/>
</dbReference>
<dbReference type="Gene3D" id="3.40.50.1000">
    <property type="entry name" value="HAD superfamily/HAD-like"/>
    <property type="match status" value="1"/>
</dbReference>
<keyword evidence="4" id="KW-0028">Amino-acid biosynthesis</keyword>
<evidence type="ECO:0000256" key="4">
    <source>
        <dbReference type="ARBA" id="ARBA00022605"/>
    </source>
</evidence>
<evidence type="ECO:0000256" key="10">
    <source>
        <dbReference type="ARBA" id="ARBA00048523"/>
    </source>
</evidence>
<dbReference type="GO" id="GO:0005737">
    <property type="term" value="C:cytoplasm"/>
    <property type="evidence" value="ECO:0007669"/>
    <property type="project" value="TreeGrafter"/>
</dbReference>
<dbReference type="HOGENOM" id="CLU_1239484_0_0_12"/>
<keyword evidence="7" id="KW-0460">Magnesium</keyword>
<dbReference type="eggNOG" id="COG0560">
    <property type="taxonomic scope" value="Bacteria"/>
</dbReference>
<dbReference type="InterPro" id="IPR050582">
    <property type="entry name" value="HAD-like_SerB"/>
</dbReference>
<evidence type="ECO:0000256" key="8">
    <source>
        <dbReference type="ARBA" id="ARBA00023299"/>
    </source>
</evidence>
<evidence type="ECO:0000256" key="3">
    <source>
        <dbReference type="ARBA" id="ARBA00012640"/>
    </source>
</evidence>
<keyword evidence="6" id="KW-0378">Hydrolase</keyword>
<dbReference type="PANTHER" id="PTHR43344:SF2">
    <property type="entry name" value="PHOSPHOSERINE PHOSPHATASE"/>
    <property type="match status" value="1"/>
</dbReference>
<organism evidence="11 12">
    <name type="scientific">Sphaerochaeta pleomorpha (strain ATCC BAA-1885 / DSM 22778 / Grapes)</name>
    <dbReference type="NCBI Taxonomy" id="158190"/>
    <lineage>
        <taxon>Bacteria</taxon>
        <taxon>Pseudomonadati</taxon>
        <taxon>Spirochaetota</taxon>
        <taxon>Spirochaetia</taxon>
        <taxon>Spirochaetales</taxon>
        <taxon>Sphaerochaetaceae</taxon>
        <taxon>Sphaerochaeta</taxon>
    </lineage>
</organism>
<comment type="catalytic activity">
    <reaction evidence="10">
        <text>O-phospho-D-serine + H2O = D-serine + phosphate</text>
        <dbReference type="Rhea" id="RHEA:24873"/>
        <dbReference type="ChEBI" id="CHEBI:15377"/>
        <dbReference type="ChEBI" id="CHEBI:35247"/>
        <dbReference type="ChEBI" id="CHEBI:43474"/>
        <dbReference type="ChEBI" id="CHEBI:58680"/>
        <dbReference type="EC" id="3.1.3.3"/>
    </reaction>
</comment>
<dbReference type="NCBIfam" id="TIGR01488">
    <property type="entry name" value="HAD-SF-IB"/>
    <property type="match status" value="1"/>
</dbReference>
<dbReference type="PANTHER" id="PTHR43344">
    <property type="entry name" value="PHOSPHOSERINE PHOSPHATASE"/>
    <property type="match status" value="1"/>
</dbReference>
<dbReference type="OrthoDB" id="9790031at2"/>
<dbReference type="Proteomes" id="UP000005632">
    <property type="component" value="Chromosome"/>
</dbReference>
<comment type="catalytic activity">
    <reaction evidence="9">
        <text>O-phospho-L-serine + H2O = L-serine + phosphate</text>
        <dbReference type="Rhea" id="RHEA:21208"/>
        <dbReference type="ChEBI" id="CHEBI:15377"/>
        <dbReference type="ChEBI" id="CHEBI:33384"/>
        <dbReference type="ChEBI" id="CHEBI:43474"/>
        <dbReference type="ChEBI" id="CHEBI:57524"/>
        <dbReference type="EC" id="3.1.3.3"/>
    </reaction>
</comment>
<evidence type="ECO:0000256" key="7">
    <source>
        <dbReference type="ARBA" id="ARBA00022842"/>
    </source>
</evidence>
<protein>
    <recommendedName>
        <fullName evidence="3">phosphoserine phosphatase</fullName>
        <ecNumber evidence="3">3.1.3.3</ecNumber>
    </recommendedName>
</protein>
<gene>
    <name evidence="11" type="ordered locus">SpiGrapes_0662</name>
</gene>
<sequence>MEKDTLIAFDFDGTLYPIDPYDSEQLLMLACSAKKGTLNRKRTKLAVRQDQKGNMDWAAFTASYRLHTKSCNEDLIQSVTKALLGKVHPADFEALRQLSSRSDFAIISCGTENLVEAFLQALGISDLFIGIWGKRLHFSEDRKTSMEIHVKGPQDKARVLDALGKDYARTIAIGDGPTDIPMLQSADLGLIVDWKGKGNSYPFETFSSLDDACRKANLFINGA</sequence>
<dbReference type="Pfam" id="PF12710">
    <property type="entry name" value="HAD"/>
    <property type="match status" value="1"/>
</dbReference>
<evidence type="ECO:0000313" key="12">
    <source>
        <dbReference type="Proteomes" id="UP000005632"/>
    </source>
</evidence>
<evidence type="ECO:0000313" key="11">
    <source>
        <dbReference type="EMBL" id="AEV28504.1"/>
    </source>
</evidence>
<dbReference type="GO" id="GO:0036424">
    <property type="term" value="F:L-phosphoserine phosphatase activity"/>
    <property type="evidence" value="ECO:0007669"/>
    <property type="project" value="TreeGrafter"/>
</dbReference>
<reference evidence="11 12" key="1">
    <citation type="submission" date="2011-11" db="EMBL/GenBank/DDBJ databases">
        <title>Complete sequence of Spirochaeta sp. grapes.</title>
        <authorList>
            <consortium name="US DOE Joint Genome Institute"/>
            <person name="Lucas S."/>
            <person name="Han J."/>
            <person name="Lapidus A."/>
            <person name="Cheng J.-F."/>
            <person name="Goodwin L."/>
            <person name="Pitluck S."/>
            <person name="Peters L."/>
            <person name="Ovchinnikova G."/>
            <person name="Munk A.C."/>
            <person name="Detter J.C."/>
            <person name="Han C."/>
            <person name="Tapia R."/>
            <person name="Land M."/>
            <person name="Hauser L."/>
            <person name="Kyrpides N."/>
            <person name="Ivanova N."/>
            <person name="Pagani I."/>
            <person name="Ritalahtilisa K."/>
            <person name="Loeffler F."/>
            <person name="Woyke T."/>
        </authorList>
    </citation>
    <scope>NUCLEOTIDE SEQUENCE [LARGE SCALE GENOMIC DNA]</scope>
    <source>
        <strain evidence="12">ATCC BAA-1885 / DSM 22778 / Grapes</strain>
    </source>
</reference>
<dbReference type="STRING" id="158190.SpiGrapes_0662"/>
<keyword evidence="8" id="KW-0718">Serine biosynthesis</keyword>
<dbReference type="GO" id="GO:0000287">
    <property type="term" value="F:magnesium ion binding"/>
    <property type="evidence" value="ECO:0007669"/>
    <property type="project" value="TreeGrafter"/>
</dbReference>
<evidence type="ECO:0000256" key="2">
    <source>
        <dbReference type="ARBA" id="ARBA00005135"/>
    </source>
</evidence>
<evidence type="ECO:0000256" key="1">
    <source>
        <dbReference type="ARBA" id="ARBA00001946"/>
    </source>
</evidence>
<evidence type="ECO:0000256" key="9">
    <source>
        <dbReference type="ARBA" id="ARBA00048138"/>
    </source>
</evidence>
<evidence type="ECO:0000256" key="6">
    <source>
        <dbReference type="ARBA" id="ARBA00022801"/>
    </source>
</evidence>
<keyword evidence="12" id="KW-1185">Reference proteome</keyword>
<dbReference type="EMBL" id="CP003155">
    <property type="protein sequence ID" value="AEV28504.1"/>
    <property type="molecule type" value="Genomic_DNA"/>
</dbReference>
<comment type="pathway">
    <text evidence="2">Amino-acid biosynthesis; L-serine biosynthesis; L-serine from 3-phospho-D-glycerate: step 3/3.</text>
</comment>
<dbReference type="EC" id="3.1.3.3" evidence="3"/>
<dbReference type="InterPro" id="IPR036412">
    <property type="entry name" value="HAD-like_sf"/>
</dbReference>
<keyword evidence="5" id="KW-0479">Metal-binding</keyword>
<accession>G8QXZ9</accession>
<dbReference type="RefSeq" id="WP_014269353.1">
    <property type="nucleotide sequence ID" value="NC_016633.1"/>
</dbReference>
<proteinExistence type="predicted"/>
<dbReference type="KEGG" id="sgp:SpiGrapes_0662"/>
<dbReference type="SUPFAM" id="SSF56784">
    <property type="entry name" value="HAD-like"/>
    <property type="match status" value="1"/>
</dbReference>
<dbReference type="GO" id="GO:0006564">
    <property type="term" value="P:L-serine biosynthetic process"/>
    <property type="evidence" value="ECO:0007669"/>
    <property type="project" value="UniProtKB-KW"/>
</dbReference>